<accession>A0AB39RWH4</accession>
<name>A0AB39RWH4_9ACTN</name>
<feature type="domain" description="Resolvase/invertase-type recombinase catalytic" evidence="2">
    <location>
        <begin position="19"/>
        <end position="206"/>
    </location>
</feature>
<proteinExistence type="predicted"/>
<dbReference type="RefSeq" id="WP_369255580.1">
    <property type="nucleotide sequence ID" value="NZ_CP163440.1"/>
</dbReference>
<dbReference type="AlphaFoldDB" id="A0AB39RWH4"/>
<dbReference type="GO" id="GO:0003677">
    <property type="term" value="F:DNA binding"/>
    <property type="evidence" value="ECO:0007669"/>
    <property type="project" value="InterPro"/>
</dbReference>
<dbReference type="Gene3D" id="3.40.50.1390">
    <property type="entry name" value="Resolvase, N-terminal catalytic domain"/>
    <property type="match status" value="1"/>
</dbReference>
<dbReference type="GO" id="GO:0000150">
    <property type="term" value="F:DNA strand exchange activity"/>
    <property type="evidence" value="ECO:0007669"/>
    <property type="project" value="InterPro"/>
</dbReference>
<sequence>MGDDLVQRTHWGNLEGQNWAGLARLSTEETEGEISSDATSEEAGPRFITGRDIKNTEEQERNGRGFVGSRGGRYVHTYTQPDTSAWKRKRVRLPDGSLGYCVVRPVFEGALEDLKRGKAPNGERIDGLIVYDIDRLTRDPRHLEDAIDTVEHYHRPIIHITGTLDLLTDNGRAMARVVVAMANKQSADTARRVRRNHKARRDRGPYLLVGRARSDGRGITTPVTA</sequence>
<evidence type="ECO:0000259" key="2">
    <source>
        <dbReference type="SMART" id="SM00857"/>
    </source>
</evidence>
<dbReference type="SMART" id="SM00857">
    <property type="entry name" value="Resolvase"/>
    <property type="match status" value="1"/>
</dbReference>
<protein>
    <submittedName>
        <fullName evidence="3">Recombinase family protein</fullName>
    </submittedName>
</protein>
<dbReference type="CDD" id="cd00338">
    <property type="entry name" value="Ser_Recombinase"/>
    <property type="match status" value="1"/>
</dbReference>
<evidence type="ECO:0000313" key="3">
    <source>
        <dbReference type="EMBL" id="XDQ60345.1"/>
    </source>
</evidence>
<organism evidence="3">
    <name type="scientific">Streptomyces sp. R35</name>
    <dbReference type="NCBI Taxonomy" id="3238630"/>
    <lineage>
        <taxon>Bacteria</taxon>
        <taxon>Bacillati</taxon>
        <taxon>Actinomycetota</taxon>
        <taxon>Actinomycetes</taxon>
        <taxon>Kitasatosporales</taxon>
        <taxon>Streptomycetaceae</taxon>
        <taxon>Streptomyces</taxon>
    </lineage>
</organism>
<reference evidence="3" key="1">
    <citation type="submission" date="2024-07" db="EMBL/GenBank/DDBJ databases">
        <authorList>
            <person name="Yu S.T."/>
        </authorList>
    </citation>
    <scope>NUCLEOTIDE SEQUENCE</scope>
    <source>
        <strain evidence="3">R35</strain>
    </source>
</reference>
<dbReference type="InterPro" id="IPR006119">
    <property type="entry name" value="Resolv_N"/>
</dbReference>
<evidence type="ECO:0000256" key="1">
    <source>
        <dbReference type="SAM" id="MobiDB-lite"/>
    </source>
</evidence>
<gene>
    <name evidence="3" type="ORF">AB5J50_06005</name>
</gene>
<feature type="region of interest" description="Disordered" evidence="1">
    <location>
        <begin position="26"/>
        <end position="51"/>
    </location>
</feature>
<dbReference type="PANTHER" id="PTHR30461:SF23">
    <property type="entry name" value="DNA RECOMBINASE-RELATED"/>
    <property type="match status" value="1"/>
</dbReference>
<dbReference type="Pfam" id="PF00239">
    <property type="entry name" value="Resolvase"/>
    <property type="match status" value="1"/>
</dbReference>
<dbReference type="PANTHER" id="PTHR30461">
    <property type="entry name" value="DNA-INVERTASE FROM LAMBDOID PROPHAGE"/>
    <property type="match status" value="1"/>
</dbReference>
<dbReference type="EMBL" id="CP163440">
    <property type="protein sequence ID" value="XDQ60345.1"/>
    <property type="molecule type" value="Genomic_DNA"/>
</dbReference>
<dbReference type="SUPFAM" id="SSF53041">
    <property type="entry name" value="Resolvase-like"/>
    <property type="match status" value="1"/>
</dbReference>
<dbReference type="InterPro" id="IPR050639">
    <property type="entry name" value="SSR_resolvase"/>
</dbReference>
<dbReference type="InterPro" id="IPR036162">
    <property type="entry name" value="Resolvase-like_N_sf"/>
</dbReference>